<name>A0A4Y8X2T6_9MICC</name>
<protein>
    <submittedName>
        <fullName evidence="1">Uncharacterized protein</fullName>
    </submittedName>
</protein>
<accession>A0A4Y8X2T6</accession>
<gene>
    <name evidence="1" type="ORF">BJ976_000189</name>
</gene>
<dbReference type="EMBL" id="JACHMC010000001">
    <property type="protein sequence ID" value="MBB4881838.1"/>
    <property type="molecule type" value="Genomic_DNA"/>
</dbReference>
<dbReference type="Gene3D" id="3.40.960.10">
    <property type="entry name" value="VSR Endonuclease"/>
    <property type="match status" value="1"/>
</dbReference>
<dbReference type="OrthoDB" id="3234479at2"/>
<evidence type="ECO:0000313" key="1">
    <source>
        <dbReference type="EMBL" id="MBB4881838.1"/>
    </source>
</evidence>
<comment type="caution">
    <text evidence="1">The sequence shown here is derived from an EMBL/GenBank/DDBJ whole genome shotgun (WGS) entry which is preliminary data.</text>
</comment>
<dbReference type="RefSeq" id="WP_135029397.1">
    <property type="nucleotide sequence ID" value="NZ_BMLA01000003.1"/>
</dbReference>
<dbReference type="InterPro" id="IPR011335">
    <property type="entry name" value="Restrct_endonuc-II-like"/>
</dbReference>
<dbReference type="Proteomes" id="UP000560081">
    <property type="component" value="Unassembled WGS sequence"/>
</dbReference>
<dbReference type="AlphaFoldDB" id="A0A4Y8X2T6"/>
<reference evidence="1 2" key="1">
    <citation type="submission" date="2020-08" db="EMBL/GenBank/DDBJ databases">
        <title>Sequencing the genomes of 1000 actinobacteria strains.</title>
        <authorList>
            <person name="Klenk H.-P."/>
        </authorList>
    </citation>
    <scope>NUCLEOTIDE SEQUENCE [LARGE SCALE GENOMIC DNA]</scope>
    <source>
        <strain evidence="1 2">DSM 19079</strain>
    </source>
</reference>
<keyword evidence="2" id="KW-1185">Reference proteome</keyword>
<evidence type="ECO:0000313" key="2">
    <source>
        <dbReference type="Proteomes" id="UP000560081"/>
    </source>
</evidence>
<proteinExistence type="predicted"/>
<dbReference type="SUPFAM" id="SSF52980">
    <property type="entry name" value="Restriction endonuclease-like"/>
    <property type="match status" value="1"/>
</dbReference>
<sequence>MPRRPSPLPPVPTGLDRRLRDATVFSTLAARRAGVSRGRLAASDLESAGRGLWRVRDRPAQLLDRLRALQDLHPDAAFSHETAAAVLGLWLPRRRPADGPVHLAVPSSRSMRLERSGLVLHRLVPTTPTTVHEGIRVVDPVWTFVDLAAGLSGVDDAAVIGDSLVRTAPTARRRADLPPGVVGWDRVRAGVAARSGARGVRLARAALEVMRSGSDSAQETRTRLRLVQAGLPEPEVNPAVRLDTGQTLRVDLVWRTWKVAVEYDGPQHFTDPRQIRDDAARERSLRAEGWEVVRVRSEDLADGRWDLVVWQIREILRQRGAPV</sequence>
<dbReference type="InterPro" id="IPR007569">
    <property type="entry name" value="DUF559"/>
</dbReference>
<organism evidence="1 2">
    <name type="scientific">Micrococcus flavus</name>
    <dbReference type="NCBI Taxonomy" id="384602"/>
    <lineage>
        <taxon>Bacteria</taxon>
        <taxon>Bacillati</taxon>
        <taxon>Actinomycetota</taxon>
        <taxon>Actinomycetes</taxon>
        <taxon>Micrococcales</taxon>
        <taxon>Micrococcaceae</taxon>
        <taxon>Micrococcus</taxon>
    </lineage>
</organism>
<dbReference type="Pfam" id="PF04480">
    <property type="entry name" value="DUF559"/>
    <property type="match status" value="1"/>
</dbReference>